<gene>
    <name evidence="1" type="ORF">DV515_00001661</name>
</gene>
<evidence type="ECO:0000313" key="1">
    <source>
        <dbReference type="EMBL" id="RLW11517.1"/>
    </source>
</evidence>
<proteinExistence type="predicted"/>
<comment type="caution">
    <text evidence="1">The sequence shown here is derived from an EMBL/GenBank/DDBJ whole genome shotgun (WGS) entry which is preliminary data.</text>
</comment>
<protein>
    <submittedName>
        <fullName evidence="1">Uncharacterized protein</fullName>
    </submittedName>
</protein>
<dbReference type="Proteomes" id="UP000276834">
    <property type="component" value="Unassembled WGS sequence"/>
</dbReference>
<name>A0A3L8SZN6_CHLGU</name>
<evidence type="ECO:0000313" key="2">
    <source>
        <dbReference type="Proteomes" id="UP000276834"/>
    </source>
</evidence>
<organism evidence="1 2">
    <name type="scientific">Chloebia gouldiae</name>
    <name type="common">Gouldian finch</name>
    <name type="synonym">Erythrura gouldiae</name>
    <dbReference type="NCBI Taxonomy" id="44316"/>
    <lineage>
        <taxon>Eukaryota</taxon>
        <taxon>Metazoa</taxon>
        <taxon>Chordata</taxon>
        <taxon>Craniata</taxon>
        <taxon>Vertebrata</taxon>
        <taxon>Euteleostomi</taxon>
        <taxon>Archelosauria</taxon>
        <taxon>Archosauria</taxon>
        <taxon>Dinosauria</taxon>
        <taxon>Saurischia</taxon>
        <taxon>Theropoda</taxon>
        <taxon>Coelurosauria</taxon>
        <taxon>Aves</taxon>
        <taxon>Neognathae</taxon>
        <taxon>Neoaves</taxon>
        <taxon>Telluraves</taxon>
        <taxon>Australaves</taxon>
        <taxon>Passeriformes</taxon>
        <taxon>Passeroidea</taxon>
        <taxon>Passeridae</taxon>
        <taxon>Chloebia</taxon>
    </lineage>
</organism>
<dbReference type="EMBL" id="QUSF01000003">
    <property type="protein sequence ID" value="RLW11517.1"/>
    <property type="molecule type" value="Genomic_DNA"/>
</dbReference>
<accession>A0A3L8SZN6</accession>
<sequence length="152" mass="17011">MPRAAAMLAVSLVIPGRGEDIHMLQGTNVYHKHFPYPPGSSLGQLKVKKSRRISLYNPLYCLIISSMSYRKRFLFGSQGRTHHLEACYKGIVRELSVHQRTFCGEGTPHPLKWLRRSQGESLSSISLRSPVVCHACSVCPSLPDSYLGLCKK</sequence>
<dbReference type="AlphaFoldDB" id="A0A3L8SZN6"/>
<reference evidence="1 2" key="1">
    <citation type="journal article" date="2018" name="Proc. R. Soc. B">
        <title>A non-coding region near Follistatin controls head colour polymorphism in the Gouldian finch.</title>
        <authorList>
            <person name="Toomey M.B."/>
            <person name="Marques C.I."/>
            <person name="Andrade P."/>
            <person name="Araujo P.M."/>
            <person name="Sabatino S."/>
            <person name="Gazda M.A."/>
            <person name="Afonso S."/>
            <person name="Lopes R.J."/>
            <person name="Corbo J.C."/>
            <person name="Carneiro M."/>
        </authorList>
    </citation>
    <scope>NUCLEOTIDE SEQUENCE [LARGE SCALE GENOMIC DNA]</scope>
    <source>
        <strain evidence="1">Red01</strain>
        <tissue evidence="1">Muscle</tissue>
    </source>
</reference>
<keyword evidence="2" id="KW-1185">Reference proteome</keyword>